<dbReference type="GO" id="GO:0005085">
    <property type="term" value="F:guanyl-nucleotide exchange factor activity"/>
    <property type="evidence" value="ECO:0007669"/>
    <property type="project" value="InterPro"/>
</dbReference>
<dbReference type="Pfam" id="PF00621">
    <property type="entry name" value="RhoGEF"/>
    <property type="match status" value="1"/>
</dbReference>
<dbReference type="Gene3D" id="1.20.58.60">
    <property type="match status" value="1"/>
</dbReference>
<name>A0A085ML70_9BILA</name>
<dbReference type="InterPro" id="IPR055251">
    <property type="entry name" value="SOS1_NGEF_PH"/>
</dbReference>
<proteinExistence type="predicted"/>
<protein>
    <recommendedName>
        <fullName evidence="5">Puratrophin-1</fullName>
    </recommendedName>
</protein>
<dbReference type="Proteomes" id="UP000030764">
    <property type="component" value="Unassembled WGS sequence"/>
</dbReference>
<dbReference type="SMART" id="SM00325">
    <property type="entry name" value="RhoGEF"/>
    <property type="match status" value="1"/>
</dbReference>
<dbReference type="Pfam" id="PF22697">
    <property type="entry name" value="SOS1_NGEF_PH"/>
    <property type="match status" value="1"/>
</dbReference>
<dbReference type="PROSITE" id="PS50010">
    <property type="entry name" value="DH_2"/>
    <property type="match status" value="1"/>
</dbReference>
<dbReference type="CDD" id="cd13242">
    <property type="entry name" value="PH_puratrophin-1"/>
    <property type="match status" value="1"/>
</dbReference>
<dbReference type="EMBL" id="KL363186">
    <property type="protein sequence ID" value="KFD57966.1"/>
    <property type="molecule type" value="Genomic_DNA"/>
</dbReference>
<dbReference type="SMART" id="SM00233">
    <property type="entry name" value="PH"/>
    <property type="match status" value="1"/>
</dbReference>
<dbReference type="PROSITE" id="PS50003">
    <property type="entry name" value="PH_DOMAIN"/>
    <property type="match status" value="1"/>
</dbReference>
<feature type="domain" description="PH" evidence="1">
    <location>
        <begin position="1097"/>
        <end position="1209"/>
    </location>
</feature>
<dbReference type="SUPFAM" id="SSF48065">
    <property type="entry name" value="DBL homology domain (DH-domain)"/>
    <property type="match status" value="1"/>
</dbReference>
<dbReference type="PANTHER" id="PTHR45845">
    <property type="entry name" value="RHO GUANINE NUCLEOTIDE EXCHANGE FACTOR-RELATED"/>
    <property type="match status" value="1"/>
</dbReference>
<organism evidence="3 4">
    <name type="scientific">Trichuris suis</name>
    <name type="common">pig whipworm</name>
    <dbReference type="NCBI Taxonomy" id="68888"/>
    <lineage>
        <taxon>Eukaryota</taxon>
        <taxon>Metazoa</taxon>
        <taxon>Ecdysozoa</taxon>
        <taxon>Nematoda</taxon>
        <taxon>Enoplea</taxon>
        <taxon>Dorylaimia</taxon>
        <taxon>Trichinellida</taxon>
        <taxon>Trichuridae</taxon>
        <taxon>Trichuris</taxon>
    </lineage>
</organism>
<dbReference type="InterPro" id="IPR052231">
    <property type="entry name" value="Rho_GEF_signaling-related"/>
</dbReference>
<evidence type="ECO:0000313" key="4">
    <source>
        <dbReference type="Proteomes" id="UP000030764"/>
    </source>
</evidence>
<evidence type="ECO:0000259" key="2">
    <source>
        <dbReference type="PROSITE" id="PS50010"/>
    </source>
</evidence>
<dbReference type="InterPro" id="IPR001849">
    <property type="entry name" value="PH_domain"/>
</dbReference>
<dbReference type="PANTHER" id="PTHR45845:SF3">
    <property type="entry name" value="PURATROPHIN-1-LIKE, ISOFORM A"/>
    <property type="match status" value="1"/>
</dbReference>
<dbReference type="Gene3D" id="1.20.900.10">
    <property type="entry name" value="Dbl homology (DH) domain"/>
    <property type="match status" value="1"/>
</dbReference>
<dbReference type="InterPro" id="IPR035899">
    <property type="entry name" value="DBL_dom_sf"/>
</dbReference>
<accession>A0A085ML70</accession>
<feature type="domain" description="DH" evidence="2">
    <location>
        <begin position="903"/>
        <end position="1085"/>
    </location>
</feature>
<keyword evidence="4" id="KW-1185">Reference proteome</keyword>
<sequence length="1373" mass="154924">MLMPTGIKLCNDAWINLQLPFDCNSDVLLRRYPNSPASDIRLRQVIVSQLALQNCRVAVEQRLSAIDRRSSLSTSASKSIEAQWMATADSKSVVPSDPTFAIHCPRLIDDICAELVVNGSLAFTGARLDNGAESVVEVRLAQLDRPTGEDPVVLAGRVAKAMAYFYRLQKAPRPLCAFVCPPVRRPLWINAMWIFLATLTDTSVRYAHFTVYLFRSIWKSQMTCVFVVRCDRATSTAWLILQTAVLVFKRYYARTAPWRLLFVEDDLSPSENFVTPPKGGDSREGYRPLVPTITVEELLYRVDAEQMTSELGGTLSFNGADWVRFRQKLEPLLMGCRMAAKNYILLLQMLKNVEQKYKGEQAWLSSSSSLVEDTSRLESSLDQLENGPCVPQVLADGDHIIRELESQFQSLVNVNSYKDSLRQVIALNDELKRVRSTLRTKVDSCTGELRVIVQLKGSCAELEELSVWLAFVESTLKERFSIRKAETVEASLLEQQFRSYCASFVNPKFDELNNACKRCEEVLANSNLAIVDDDDDGRCRVQQQLNEVTSKYKNVQSLLDKIGDDLECAANCERLLCQVCDWIVIGFQFANRLAQQMPLFAASVEAKNNAEKQLYLLNAFLVKYPMAAQRQISQMDFCASKVGCDRLKEKTLMVKSKRAEVLRALEGLKLRLERMLEESRKSSVPAFLSSLEGVAEDDYEEPLHRGIVRRPLDNGESAVIQDYRRHSYAGGNLHKMLFQLPNGQPIAFHPSETSIEEANMKVESEPTYDELSTTMDSIADRVASSVSFDTSSSQRLNDRSKFGKGTNCRNSVFSSLAEGWLKSKFKRVTIGRSKSIQSSRHRSLENLSSYSVNEVVTTPRTPLDNGSALVVPRFSSCSKPRMESLCVDMSMIVSDCCSSDDRLQQMVVKELIETERSYVASLKYVIEHYIPEMLRADLPSQLLGQRSVIFGNIEKIYEFHVTEFLPDLLGHCTENVKRVGVAVAKRFLQHQGKFGLYALYNKNKPKSDALMSDCGSVFFQPRQLVLLDKLDLSSYLLKPVQRMGKYVLMLDQLIKGCAADDDEQVNLLQQAKEMVIFQLRHGNDLLAMDSIRGCDLNLKEQGSLLRQDEFVVFKGRVGHKCVRRVFLFENLVLFAKPRKAKNNSFPVDIFDYKQSIKTTDVGITQEVAEAPLKFELWFRRRTSSDVFVIQANSLEQKQAWVMDISQLLWKQAIFNRESRLAEMSSMGVLATNCFELNSVNRIEDRAVIFTRDTKLRSTLSSAGVKCERQHMERRPRSWISVASSSSSNWSSISGSTTSYCTPDSFPQSSESGICTDLATLDECPDDSYANSWVNDEDLEASCCQTKQHDMTQEAVACPEAVPIVSRPSMEPAV</sequence>
<reference evidence="3 4" key="1">
    <citation type="journal article" date="2014" name="Nat. Genet.">
        <title>Genome and transcriptome of the porcine whipworm Trichuris suis.</title>
        <authorList>
            <person name="Jex A.R."/>
            <person name="Nejsum P."/>
            <person name="Schwarz E.M."/>
            <person name="Hu L."/>
            <person name="Young N.D."/>
            <person name="Hall R.S."/>
            <person name="Korhonen P.K."/>
            <person name="Liao S."/>
            <person name="Thamsborg S."/>
            <person name="Xia J."/>
            <person name="Xu P."/>
            <person name="Wang S."/>
            <person name="Scheerlinck J.P."/>
            <person name="Hofmann A."/>
            <person name="Sternberg P.W."/>
            <person name="Wang J."/>
            <person name="Gasser R.B."/>
        </authorList>
    </citation>
    <scope>NUCLEOTIDE SEQUENCE [LARGE SCALE GENOMIC DNA]</scope>
    <source>
        <strain evidence="3">DCEP-RM93M</strain>
    </source>
</reference>
<evidence type="ECO:0008006" key="5">
    <source>
        <dbReference type="Google" id="ProtNLM"/>
    </source>
</evidence>
<evidence type="ECO:0000313" key="3">
    <source>
        <dbReference type="EMBL" id="KFD57966.1"/>
    </source>
</evidence>
<dbReference type="InterPro" id="IPR000219">
    <property type="entry name" value="DH_dom"/>
</dbReference>
<dbReference type="InterPro" id="IPR011993">
    <property type="entry name" value="PH-like_dom_sf"/>
</dbReference>
<dbReference type="Gene3D" id="2.30.29.30">
    <property type="entry name" value="Pleckstrin-homology domain (PH domain)/Phosphotyrosine-binding domain (PTB)"/>
    <property type="match status" value="1"/>
</dbReference>
<dbReference type="CDD" id="cd00160">
    <property type="entry name" value="RhoGEF"/>
    <property type="match status" value="1"/>
</dbReference>
<dbReference type="SUPFAM" id="SSF50729">
    <property type="entry name" value="PH domain-like"/>
    <property type="match status" value="1"/>
</dbReference>
<gene>
    <name evidence="3" type="ORF">M513_01199</name>
</gene>
<evidence type="ECO:0000259" key="1">
    <source>
        <dbReference type="PROSITE" id="PS50003"/>
    </source>
</evidence>